<name>A0A4Y2HE66_ARAVE</name>
<keyword evidence="2" id="KW-1185">Reference proteome</keyword>
<accession>A0A4Y2HE66</accession>
<sequence>MIGICWQYTVQYAIFDLFSRADNLQSIVATNLSLFAFCQKTDKFSPRQSRQLEFLAQFSTNIRHVSGEANTVADAFSRIDGIHLPVKIDFDAIAKEQKSDSSLESLLKTGSGLDLKPIKFLIGAELIRDVSTGNIRPYVAEKFRKIVFDSMQSLSHPGCELSSGPVFIWNSQPIKRTSLKYLVVILDEKLNWISHIQEQGAKALSHYKKIYSIARPRWGLKQKYKRILYQRVTERVLLYVVSAWALSVSPRLKKIWHQFRGSSSFTLQALTEPLQQQPCRLLQVSCCYILKHMIKEIEFEGLSS</sequence>
<evidence type="ECO:0000313" key="2">
    <source>
        <dbReference type="Proteomes" id="UP000499080"/>
    </source>
</evidence>
<proteinExistence type="predicted"/>
<evidence type="ECO:0008006" key="3">
    <source>
        <dbReference type="Google" id="ProtNLM"/>
    </source>
</evidence>
<protein>
    <recommendedName>
        <fullName evidence="3">Reverse transcriptase RNase H-like domain-containing protein</fullName>
    </recommendedName>
</protein>
<gene>
    <name evidence="1" type="ORF">AVEN_3811_1</name>
</gene>
<dbReference type="AlphaFoldDB" id="A0A4Y2HE66"/>
<organism evidence="1 2">
    <name type="scientific">Araneus ventricosus</name>
    <name type="common">Orbweaver spider</name>
    <name type="synonym">Epeira ventricosa</name>
    <dbReference type="NCBI Taxonomy" id="182803"/>
    <lineage>
        <taxon>Eukaryota</taxon>
        <taxon>Metazoa</taxon>
        <taxon>Ecdysozoa</taxon>
        <taxon>Arthropoda</taxon>
        <taxon>Chelicerata</taxon>
        <taxon>Arachnida</taxon>
        <taxon>Araneae</taxon>
        <taxon>Araneomorphae</taxon>
        <taxon>Entelegynae</taxon>
        <taxon>Araneoidea</taxon>
        <taxon>Araneidae</taxon>
        <taxon>Araneus</taxon>
    </lineage>
</organism>
<dbReference type="EMBL" id="BGPR01001875">
    <property type="protein sequence ID" value="GBM63562.1"/>
    <property type="molecule type" value="Genomic_DNA"/>
</dbReference>
<dbReference type="Proteomes" id="UP000499080">
    <property type="component" value="Unassembled WGS sequence"/>
</dbReference>
<evidence type="ECO:0000313" key="1">
    <source>
        <dbReference type="EMBL" id="GBM63562.1"/>
    </source>
</evidence>
<reference evidence="1 2" key="1">
    <citation type="journal article" date="2019" name="Sci. Rep.">
        <title>Orb-weaving spider Araneus ventricosus genome elucidates the spidroin gene catalogue.</title>
        <authorList>
            <person name="Kono N."/>
            <person name="Nakamura H."/>
            <person name="Ohtoshi R."/>
            <person name="Moran D.A.P."/>
            <person name="Shinohara A."/>
            <person name="Yoshida Y."/>
            <person name="Fujiwara M."/>
            <person name="Mori M."/>
            <person name="Tomita M."/>
            <person name="Arakawa K."/>
        </authorList>
    </citation>
    <scope>NUCLEOTIDE SEQUENCE [LARGE SCALE GENOMIC DNA]</scope>
</reference>
<comment type="caution">
    <text evidence="1">The sequence shown here is derived from an EMBL/GenBank/DDBJ whole genome shotgun (WGS) entry which is preliminary data.</text>
</comment>